<name>A0ABY6Z3K6_9BACL</name>
<evidence type="ECO:0000313" key="2">
    <source>
        <dbReference type="EMBL" id="WAH37427.1"/>
    </source>
</evidence>
<evidence type="ECO:0000256" key="1">
    <source>
        <dbReference type="SAM" id="Phobius"/>
    </source>
</evidence>
<feature type="transmembrane region" description="Helical" evidence="1">
    <location>
        <begin position="193"/>
        <end position="215"/>
    </location>
</feature>
<keyword evidence="1" id="KW-0472">Membrane</keyword>
<organism evidence="2 3">
    <name type="scientific">Alicyclobacillus dauci</name>
    <dbReference type="NCBI Taxonomy" id="1475485"/>
    <lineage>
        <taxon>Bacteria</taxon>
        <taxon>Bacillati</taxon>
        <taxon>Bacillota</taxon>
        <taxon>Bacilli</taxon>
        <taxon>Bacillales</taxon>
        <taxon>Alicyclobacillaceae</taxon>
        <taxon>Alicyclobacillus</taxon>
    </lineage>
</organism>
<dbReference type="Pfam" id="PF01944">
    <property type="entry name" value="SpoIIM"/>
    <property type="match status" value="1"/>
</dbReference>
<reference evidence="2" key="1">
    <citation type="submission" date="2022-08" db="EMBL/GenBank/DDBJ databases">
        <title>Alicyclobacillus dauci DSM2870, complete genome.</title>
        <authorList>
            <person name="Wang Q."/>
            <person name="Cai R."/>
            <person name="Wang Z."/>
        </authorList>
    </citation>
    <scope>NUCLEOTIDE SEQUENCE</scope>
    <source>
        <strain evidence="2">DSM 28700</strain>
    </source>
</reference>
<proteinExistence type="predicted"/>
<sequence>MKRNAATGRGELPIYFGVSILLIIVGFLTGLLRAASFSAWLTPVLQKLKQTILATDHTGWIHLFWSIFIHNATSATELAIFGLAFGLFPAYMMWMNGLISGFVVARADVAGGGIPPWETIVYGLLPHGIFELSAIFWAASLGMANGLAVIRAIRLRLTMNDPSVAGADKRDRSARYRDAHPLRFALYRTARSLPIIWGMLVIAAFIESAVTPHIMSWGIPQLHHH</sequence>
<keyword evidence="1" id="KW-1133">Transmembrane helix</keyword>
<evidence type="ECO:0000313" key="3">
    <source>
        <dbReference type="Proteomes" id="UP001164803"/>
    </source>
</evidence>
<dbReference type="PANTHER" id="PTHR35337">
    <property type="entry name" value="SLR1478 PROTEIN"/>
    <property type="match status" value="1"/>
</dbReference>
<feature type="transmembrane region" description="Helical" evidence="1">
    <location>
        <begin position="12"/>
        <end position="40"/>
    </location>
</feature>
<protein>
    <submittedName>
        <fullName evidence="2">Stage II sporulation protein M</fullName>
    </submittedName>
</protein>
<keyword evidence="3" id="KW-1185">Reference proteome</keyword>
<gene>
    <name evidence="2" type="ORF">NZD86_02485</name>
</gene>
<dbReference type="RefSeq" id="WP_268044920.1">
    <property type="nucleotide sequence ID" value="NZ_CP104064.1"/>
</dbReference>
<dbReference type="Proteomes" id="UP001164803">
    <property type="component" value="Chromosome"/>
</dbReference>
<keyword evidence="1" id="KW-0812">Transmembrane</keyword>
<accession>A0ABY6Z3K6</accession>
<feature type="transmembrane region" description="Helical" evidence="1">
    <location>
        <begin position="134"/>
        <end position="153"/>
    </location>
</feature>
<dbReference type="PANTHER" id="PTHR35337:SF1">
    <property type="entry name" value="SLR1478 PROTEIN"/>
    <property type="match status" value="1"/>
</dbReference>
<dbReference type="EMBL" id="CP104064">
    <property type="protein sequence ID" value="WAH37427.1"/>
    <property type="molecule type" value="Genomic_DNA"/>
</dbReference>
<dbReference type="InterPro" id="IPR002798">
    <property type="entry name" value="SpoIIM-like"/>
</dbReference>